<dbReference type="GO" id="GO:0061630">
    <property type="term" value="F:ubiquitin protein ligase activity"/>
    <property type="evidence" value="ECO:0007669"/>
    <property type="project" value="TreeGrafter"/>
</dbReference>
<evidence type="ECO:0000313" key="5">
    <source>
        <dbReference type="Proteomes" id="UP001165160"/>
    </source>
</evidence>
<protein>
    <recommendedName>
        <fullName evidence="3">RING-type domain-containing protein</fullName>
    </recommendedName>
</protein>
<dbReference type="InterPro" id="IPR001841">
    <property type="entry name" value="Znf_RING"/>
</dbReference>
<evidence type="ECO:0000313" key="4">
    <source>
        <dbReference type="EMBL" id="GMI14251.1"/>
    </source>
</evidence>
<dbReference type="SMART" id="SM00184">
    <property type="entry name" value="RING"/>
    <property type="match status" value="1"/>
</dbReference>
<dbReference type="Gene3D" id="3.30.40.10">
    <property type="entry name" value="Zinc/RING finger domain, C3HC4 (zinc finger)"/>
    <property type="match status" value="1"/>
</dbReference>
<dbReference type="CDD" id="cd16454">
    <property type="entry name" value="RING-H2_PA-TM-RING"/>
    <property type="match status" value="1"/>
</dbReference>
<dbReference type="EMBL" id="BRXX01000493">
    <property type="protein sequence ID" value="GMI14251.1"/>
    <property type="molecule type" value="Genomic_DNA"/>
</dbReference>
<name>A0A9W7FLL5_9STRA</name>
<dbReference type="InterPro" id="IPR051826">
    <property type="entry name" value="E3_ubiquitin-ligase_domain"/>
</dbReference>
<keyword evidence="1" id="KW-0863">Zinc-finger</keyword>
<dbReference type="GO" id="GO:0008270">
    <property type="term" value="F:zinc ion binding"/>
    <property type="evidence" value="ECO:0007669"/>
    <property type="project" value="UniProtKB-KW"/>
</dbReference>
<proteinExistence type="predicted"/>
<dbReference type="GO" id="GO:0006511">
    <property type="term" value="P:ubiquitin-dependent protein catabolic process"/>
    <property type="evidence" value="ECO:0007669"/>
    <property type="project" value="TreeGrafter"/>
</dbReference>
<dbReference type="PROSITE" id="PS50089">
    <property type="entry name" value="ZF_RING_2"/>
    <property type="match status" value="1"/>
</dbReference>
<keyword evidence="5" id="KW-1185">Reference proteome</keyword>
<evidence type="ECO:0000259" key="3">
    <source>
        <dbReference type="PROSITE" id="PS50089"/>
    </source>
</evidence>
<dbReference type="SUPFAM" id="SSF57850">
    <property type="entry name" value="RING/U-box"/>
    <property type="match status" value="1"/>
</dbReference>
<keyword evidence="1" id="KW-0862">Zinc</keyword>
<dbReference type="AlphaFoldDB" id="A0A9W7FLL5"/>
<dbReference type="PANTHER" id="PTHR22765">
    <property type="entry name" value="RING FINGER AND PROTEASE ASSOCIATED DOMAIN-CONTAINING"/>
    <property type="match status" value="1"/>
</dbReference>
<dbReference type="Pfam" id="PF13639">
    <property type="entry name" value="zf-RING_2"/>
    <property type="match status" value="1"/>
</dbReference>
<reference evidence="5" key="1">
    <citation type="journal article" date="2023" name="Commun. Biol.">
        <title>Genome analysis of Parmales, the sister group of diatoms, reveals the evolutionary specialization of diatoms from phago-mixotrophs to photoautotrophs.</title>
        <authorList>
            <person name="Ban H."/>
            <person name="Sato S."/>
            <person name="Yoshikawa S."/>
            <person name="Yamada K."/>
            <person name="Nakamura Y."/>
            <person name="Ichinomiya M."/>
            <person name="Sato N."/>
            <person name="Blanc-Mathieu R."/>
            <person name="Endo H."/>
            <person name="Kuwata A."/>
            <person name="Ogata H."/>
        </authorList>
    </citation>
    <scope>NUCLEOTIDE SEQUENCE [LARGE SCALE GENOMIC DNA]</scope>
    <source>
        <strain evidence="5">NIES 3699</strain>
    </source>
</reference>
<accession>A0A9W7FLL5</accession>
<comment type="caution">
    <text evidence="4">The sequence shown here is derived from an EMBL/GenBank/DDBJ whole genome shotgun (WGS) entry which is preliminary data.</text>
</comment>
<feature type="region of interest" description="Disordered" evidence="2">
    <location>
        <begin position="14"/>
        <end position="41"/>
    </location>
</feature>
<evidence type="ECO:0000256" key="2">
    <source>
        <dbReference type="SAM" id="MobiDB-lite"/>
    </source>
</evidence>
<dbReference type="InterPro" id="IPR013083">
    <property type="entry name" value="Znf_RING/FYVE/PHD"/>
</dbReference>
<dbReference type="Proteomes" id="UP001165160">
    <property type="component" value="Unassembled WGS sequence"/>
</dbReference>
<gene>
    <name evidence="4" type="ORF">TrVE_jg1143</name>
</gene>
<evidence type="ECO:0000256" key="1">
    <source>
        <dbReference type="PROSITE-ProRule" id="PRU00175"/>
    </source>
</evidence>
<feature type="domain" description="RING-type" evidence="3">
    <location>
        <begin position="178"/>
        <end position="222"/>
    </location>
</feature>
<organism evidence="4 5">
    <name type="scientific">Triparma verrucosa</name>
    <dbReference type="NCBI Taxonomy" id="1606542"/>
    <lineage>
        <taxon>Eukaryota</taxon>
        <taxon>Sar</taxon>
        <taxon>Stramenopiles</taxon>
        <taxon>Ochrophyta</taxon>
        <taxon>Bolidophyceae</taxon>
        <taxon>Parmales</taxon>
        <taxon>Triparmaceae</taxon>
        <taxon>Triparma</taxon>
    </lineage>
</organism>
<keyword evidence="1" id="KW-0479">Metal-binding</keyword>
<sequence length="303" mass="32922">MGNTCLTLAAELIPISNPNGMGDSSQRHHRGRSSSRNSGFPVFRSRAVSGYRGNRIAETPHYTFGDSNERIFQRQMQQAIAQSILDQSTRPPDDPAPIPTKLSSDELKKLTVTKYNGYTPPPLDDDLMVAVPPTPSHKMLMLDAGPVEPTWKKSRSNSGDTDLLSTNSDDFDGLELECSICWAEFQRGDAIIALPCNSEHKFHEKCIGEWLVEKSSLCPICRGDVGDFIRKPPPTPPSLAPNTPTTLASTMNEAERRRVGEMSAAVVSSALILAQGKIMLSSVLGGTARIAPMEAPTSISTNE</sequence>